<sequence length="210" mass="23035">MSDMVARTCKYNHFTNPRHLSPLNMVRLSVLALLAAAQAASLEIFASNVHTSDRTNVGTLSISGENATFDARADLPAGGYVFSTDAFERFAYAEVEKGLAGEFLVYLEGQEVEKLAFVPGGEGLTSRVAHVAVAPLPNLKPAKAAAAKKPAMQKVIKKKTVQTEDGESVVVEEEVEEEDTRSFMQKYWMYIVPLLLLMLLMPEPEEEKKA</sequence>
<keyword evidence="1" id="KW-0732">Signal</keyword>
<comment type="caution">
    <text evidence="2">The sequence shown here is derived from an EMBL/GenBank/DDBJ whole genome shotgun (WGS) entry which is preliminary data.</text>
</comment>
<organism evidence="2 3">
    <name type="scientific">Clavispora lusitaniae</name>
    <name type="common">Candida lusitaniae</name>
    <dbReference type="NCBI Taxonomy" id="36911"/>
    <lineage>
        <taxon>Eukaryota</taxon>
        <taxon>Fungi</taxon>
        <taxon>Dikarya</taxon>
        <taxon>Ascomycota</taxon>
        <taxon>Saccharomycotina</taxon>
        <taxon>Pichiomycetes</taxon>
        <taxon>Metschnikowiaceae</taxon>
        <taxon>Clavispora</taxon>
    </lineage>
</organism>
<proteinExistence type="predicted"/>
<name>A0AA91Q103_CLALS</name>
<dbReference type="Proteomes" id="UP000195602">
    <property type="component" value="Unassembled WGS sequence"/>
</dbReference>
<dbReference type="EMBL" id="LYUB02000005">
    <property type="protein sequence ID" value="OVF09369.1"/>
    <property type="molecule type" value="Genomic_DNA"/>
</dbReference>
<dbReference type="KEGG" id="clus:A9F13_05g01694"/>
<accession>A0AA91Q103</accession>
<evidence type="ECO:0008006" key="4">
    <source>
        <dbReference type="Google" id="ProtNLM"/>
    </source>
</evidence>
<gene>
    <name evidence="2" type="ORF">A9F13_05g01694</name>
</gene>
<dbReference type="AlphaFoldDB" id="A0AA91Q103"/>
<protein>
    <recommendedName>
        <fullName evidence="4">ER membrane protein complex subunit 10</fullName>
    </recommendedName>
</protein>
<evidence type="ECO:0000256" key="1">
    <source>
        <dbReference type="SAM" id="SignalP"/>
    </source>
</evidence>
<evidence type="ECO:0000313" key="2">
    <source>
        <dbReference type="EMBL" id="OVF09369.1"/>
    </source>
</evidence>
<evidence type="ECO:0000313" key="3">
    <source>
        <dbReference type="Proteomes" id="UP000195602"/>
    </source>
</evidence>
<feature type="signal peptide" evidence="1">
    <location>
        <begin position="1"/>
        <end position="39"/>
    </location>
</feature>
<dbReference type="Pfam" id="PF21203">
    <property type="entry name" value="ECM10"/>
    <property type="match status" value="1"/>
</dbReference>
<feature type="chain" id="PRO_5041635825" description="ER membrane protein complex subunit 10" evidence="1">
    <location>
        <begin position="40"/>
        <end position="210"/>
    </location>
</feature>
<reference evidence="2 3" key="1">
    <citation type="submission" date="2017-04" db="EMBL/GenBank/DDBJ databases">
        <title>Draft genome of the yeast Clavispora lusitaniae type strain CBS 6936.</title>
        <authorList>
            <person name="Durrens P."/>
            <person name="Klopp C."/>
            <person name="Biteau N."/>
            <person name="Fitton-Ouhabi V."/>
            <person name="Dementhon K."/>
            <person name="Accoceberry I."/>
            <person name="Sherman D.J."/>
            <person name="Noel T."/>
        </authorList>
    </citation>
    <scope>NUCLEOTIDE SEQUENCE [LARGE SCALE GENOMIC DNA]</scope>
    <source>
        <strain evidence="2 3">CBS 6936</strain>
    </source>
</reference>